<organism evidence="3 4">
    <name type="scientific">Neobacillus bataviensis</name>
    <dbReference type="NCBI Taxonomy" id="220685"/>
    <lineage>
        <taxon>Bacteria</taxon>
        <taxon>Bacillati</taxon>
        <taxon>Bacillota</taxon>
        <taxon>Bacilli</taxon>
        <taxon>Bacillales</taxon>
        <taxon>Bacillaceae</taxon>
        <taxon>Neobacillus</taxon>
    </lineage>
</organism>
<dbReference type="CDD" id="cd14845">
    <property type="entry name" value="L-Ala-D-Glu_peptidase_like"/>
    <property type="match status" value="1"/>
</dbReference>
<name>A0A561DSV7_9BACI</name>
<dbReference type="AlphaFoldDB" id="A0A561DSV7"/>
<dbReference type="Proteomes" id="UP000319671">
    <property type="component" value="Unassembled WGS sequence"/>
</dbReference>
<evidence type="ECO:0000313" key="4">
    <source>
        <dbReference type="Proteomes" id="UP000319671"/>
    </source>
</evidence>
<keyword evidence="4" id="KW-1185">Reference proteome</keyword>
<dbReference type="InterPro" id="IPR036365">
    <property type="entry name" value="PGBD-like_sf"/>
</dbReference>
<feature type="domain" description="Peptidase M15C" evidence="2">
    <location>
        <begin position="58"/>
        <end position="120"/>
    </location>
</feature>
<evidence type="ECO:0000259" key="2">
    <source>
        <dbReference type="Pfam" id="PF13539"/>
    </source>
</evidence>
<dbReference type="SUPFAM" id="SSF55166">
    <property type="entry name" value="Hedgehog/DD-peptidase"/>
    <property type="match status" value="1"/>
</dbReference>
<comment type="caution">
    <text evidence="3">The sequence shown here is derived from an EMBL/GenBank/DDBJ whole genome shotgun (WGS) entry which is preliminary data.</text>
</comment>
<evidence type="ECO:0000313" key="3">
    <source>
        <dbReference type="EMBL" id="TWE06390.1"/>
    </source>
</evidence>
<dbReference type="RefSeq" id="WP_396897331.1">
    <property type="nucleotide sequence ID" value="NZ_VIVN01000002.1"/>
</dbReference>
<sequence>MLTYETRNLDNINKLADHTKVAALKWHDYLVANNINVLIYETFRTIDTQRANVKKGVSQTMKSYHIVGQALDFVPVDKNGKALWDGYSHPEIKMAIAEAKRLGFEWGGDWKSFVDKPHLQFNFNGYGTDTFGEYKPVKEPKKETPVTPAPKPVQPVSEKLTYTRLLKLGSKGEDVGELQAALNKLYFKCGKMDNDFGMKTKDAVTRFQKVYLPYEVDGIAGKHTIDKINYLL</sequence>
<dbReference type="InterPro" id="IPR002477">
    <property type="entry name" value="Peptidoglycan-bd-like"/>
</dbReference>
<dbReference type="InterPro" id="IPR009045">
    <property type="entry name" value="Zn_M74/Hedgehog-like"/>
</dbReference>
<feature type="domain" description="Peptidoglycan binding-like" evidence="1">
    <location>
        <begin position="172"/>
        <end position="227"/>
    </location>
</feature>
<dbReference type="EMBL" id="VIVN01000002">
    <property type="protein sequence ID" value="TWE06390.1"/>
    <property type="molecule type" value="Genomic_DNA"/>
</dbReference>
<protein>
    <submittedName>
        <fullName evidence="3">Peptidoglycan L-alanyl-D-glutamate endopeptidase CwlK</fullName>
    </submittedName>
</protein>
<dbReference type="SUPFAM" id="SSF47090">
    <property type="entry name" value="PGBD-like"/>
    <property type="match status" value="1"/>
</dbReference>
<dbReference type="InterPro" id="IPR039561">
    <property type="entry name" value="Peptidase_M15C"/>
</dbReference>
<dbReference type="Pfam" id="PF13539">
    <property type="entry name" value="Peptidase_M15_4"/>
    <property type="match status" value="1"/>
</dbReference>
<dbReference type="Gene3D" id="1.10.101.10">
    <property type="entry name" value="PGBD-like superfamily/PGBD"/>
    <property type="match status" value="1"/>
</dbReference>
<reference evidence="3 4" key="1">
    <citation type="submission" date="2019-06" db="EMBL/GenBank/DDBJ databases">
        <title>Sorghum-associated microbial communities from plants grown in Nebraska, USA.</title>
        <authorList>
            <person name="Schachtman D."/>
        </authorList>
    </citation>
    <scope>NUCLEOTIDE SEQUENCE [LARGE SCALE GENOMIC DNA]</scope>
    <source>
        <strain evidence="3 4">2482</strain>
    </source>
</reference>
<dbReference type="Gene3D" id="3.30.1380.10">
    <property type="match status" value="1"/>
</dbReference>
<accession>A0A561DSV7</accession>
<proteinExistence type="predicted"/>
<gene>
    <name evidence="3" type="ORF">FB550_102412</name>
</gene>
<evidence type="ECO:0000259" key="1">
    <source>
        <dbReference type="Pfam" id="PF01471"/>
    </source>
</evidence>
<dbReference type="GO" id="GO:0008233">
    <property type="term" value="F:peptidase activity"/>
    <property type="evidence" value="ECO:0007669"/>
    <property type="project" value="InterPro"/>
</dbReference>
<dbReference type="InterPro" id="IPR036366">
    <property type="entry name" value="PGBDSf"/>
</dbReference>
<dbReference type="Pfam" id="PF01471">
    <property type="entry name" value="PG_binding_1"/>
    <property type="match status" value="1"/>
</dbReference>